<keyword evidence="4" id="KW-0503">Monooxygenase</keyword>
<dbReference type="InterPro" id="IPR036188">
    <property type="entry name" value="FAD/NAD-bd_sf"/>
</dbReference>
<evidence type="ECO:0000313" key="7">
    <source>
        <dbReference type="EMBL" id="KAF2118173.1"/>
    </source>
</evidence>
<dbReference type="PANTHER" id="PTHR46972:SF1">
    <property type="entry name" value="FAD DEPENDENT OXIDOREDUCTASE DOMAIN-CONTAINING PROTEIN"/>
    <property type="match status" value="1"/>
</dbReference>
<keyword evidence="2" id="KW-0274">FAD</keyword>
<dbReference type="OrthoDB" id="655030at2759"/>
<keyword evidence="1" id="KW-0285">Flavoprotein</keyword>
<dbReference type="Proteomes" id="UP000799770">
    <property type="component" value="Unassembled WGS sequence"/>
</dbReference>
<proteinExistence type="predicted"/>
<gene>
    <name evidence="7" type="ORF">BDV96DRAFT_611000</name>
</gene>
<keyword evidence="3" id="KW-0560">Oxidoreductase</keyword>
<name>A0A6A5ZGZ0_9PLEO</name>
<evidence type="ECO:0000259" key="6">
    <source>
        <dbReference type="Pfam" id="PF01494"/>
    </source>
</evidence>
<feature type="compositionally biased region" description="Basic and acidic residues" evidence="5">
    <location>
        <begin position="380"/>
        <end position="393"/>
    </location>
</feature>
<dbReference type="AlphaFoldDB" id="A0A6A5ZGZ0"/>
<dbReference type="GO" id="GO:0071949">
    <property type="term" value="F:FAD binding"/>
    <property type="evidence" value="ECO:0007669"/>
    <property type="project" value="InterPro"/>
</dbReference>
<feature type="compositionally biased region" description="Polar residues" evidence="5">
    <location>
        <begin position="399"/>
        <end position="409"/>
    </location>
</feature>
<evidence type="ECO:0000256" key="4">
    <source>
        <dbReference type="ARBA" id="ARBA00023033"/>
    </source>
</evidence>
<dbReference type="Pfam" id="PF01494">
    <property type="entry name" value="FAD_binding_3"/>
    <property type="match status" value="1"/>
</dbReference>
<dbReference type="InterPro" id="IPR002938">
    <property type="entry name" value="FAD-bd"/>
</dbReference>
<reference evidence="7" key="1">
    <citation type="journal article" date="2020" name="Stud. Mycol.">
        <title>101 Dothideomycetes genomes: a test case for predicting lifestyles and emergence of pathogens.</title>
        <authorList>
            <person name="Haridas S."/>
            <person name="Albert R."/>
            <person name="Binder M."/>
            <person name="Bloem J."/>
            <person name="Labutti K."/>
            <person name="Salamov A."/>
            <person name="Andreopoulos B."/>
            <person name="Baker S."/>
            <person name="Barry K."/>
            <person name="Bills G."/>
            <person name="Bluhm B."/>
            <person name="Cannon C."/>
            <person name="Castanera R."/>
            <person name="Culley D."/>
            <person name="Daum C."/>
            <person name="Ezra D."/>
            <person name="Gonzalez J."/>
            <person name="Henrissat B."/>
            <person name="Kuo A."/>
            <person name="Liang C."/>
            <person name="Lipzen A."/>
            <person name="Lutzoni F."/>
            <person name="Magnuson J."/>
            <person name="Mondo S."/>
            <person name="Nolan M."/>
            <person name="Ohm R."/>
            <person name="Pangilinan J."/>
            <person name="Park H.-J."/>
            <person name="Ramirez L."/>
            <person name="Alfaro M."/>
            <person name="Sun H."/>
            <person name="Tritt A."/>
            <person name="Yoshinaga Y."/>
            <person name="Zwiers L.-H."/>
            <person name="Turgeon B."/>
            <person name="Goodwin S."/>
            <person name="Spatafora J."/>
            <person name="Crous P."/>
            <person name="Grigoriev I."/>
        </authorList>
    </citation>
    <scope>NUCLEOTIDE SEQUENCE</scope>
    <source>
        <strain evidence="7">CBS 627.86</strain>
    </source>
</reference>
<dbReference type="SUPFAM" id="SSF51905">
    <property type="entry name" value="FAD/NAD(P)-binding domain"/>
    <property type="match status" value="1"/>
</dbReference>
<sequence>MSSTTTTIKIALIGAGPASLTLANILQNHSIPFTVYEAASGFRNQGGSLDLHPRAGQAALKEAGCWDLFKKYARPESDVMKLMDTHGEVVWDENGPDKVDVPEGQEFEGRPEIDRSKLMELLYANLKPEAVIFNKKLLKAVPSTLSTSKYDLHFSDNTTETDFDLVVGGDGAWSRVRELLTDAKPQYSGITALEIWANDAETKHPWIHDFVGAGSMFAFGEGCAVQAQRQGDGSIRTYASLRVPEDFLDTCGVDFTNIDTAREEYVNKYFSDIHPDLKKLVIESSDATIPRKLYELPVGFHWPSRSGVALIGDSAHVMTPFAGVGVNVGMVDALQLAQQIIATTKGEKTLDEAIAEYEKELFPRAAQFATKTEKGKRKHFSAEGAKDMGDMLRAHKGAGSQNPRAVQQK</sequence>
<dbReference type="GO" id="GO:0004497">
    <property type="term" value="F:monooxygenase activity"/>
    <property type="evidence" value="ECO:0007669"/>
    <property type="project" value="UniProtKB-KW"/>
</dbReference>
<dbReference type="EMBL" id="ML977317">
    <property type="protein sequence ID" value="KAF2118173.1"/>
    <property type="molecule type" value="Genomic_DNA"/>
</dbReference>
<evidence type="ECO:0000313" key="8">
    <source>
        <dbReference type="Proteomes" id="UP000799770"/>
    </source>
</evidence>
<dbReference type="PANTHER" id="PTHR46972">
    <property type="entry name" value="MONOOXYGENASE ASQM-RELATED"/>
    <property type="match status" value="1"/>
</dbReference>
<evidence type="ECO:0000256" key="3">
    <source>
        <dbReference type="ARBA" id="ARBA00023002"/>
    </source>
</evidence>
<keyword evidence="8" id="KW-1185">Reference proteome</keyword>
<feature type="domain" description="FAD-binding" evidence="6">
    <location>
        <begin position="9"/>
        <end position="369"/>
    </location>
</feature>
<protein>
    <recommendedName>
        <fullName evidence="6">FAD-binding domain-containing protein</fullName>
    </recommendedName>
</protein>
<dbReference type="Gene3D" id="3.50.50.60">
    <property type="entry name" value="FAD/NAD(P)-binding domain"/>
    <property type="match status" value="1"/>
</dbReference>
<evidence type="ECO:0000256" key="2">
    <source>
        <dbReference type="ARBA" id="ARBA00022827"/>
    </source>
</evidence>
<organism evidence="7 8">
    <name type="scientific">Lophiotrema nucula</name>
    <dbReference type="NCBI Taxonomy" id="690887"/>
    <lineage>
        <taxon>Eukaryota</taxon>
        <taxon>Fungi</taxon>
        <taxon>Dikarya</taxon>
        <taxon>Ascomycota</taxon>
        <taxon>Pezizomycotina</taxon>
        <taxon>Dothideomycetes</taxon>
        <taxon>Pleosporomycetidae</taxon>
        <taxon>Pleosporales</taxon>
        <taxon>Lophiotremataceae</taxon>
        <taxon>Lophiotrema</taxon>
    </lineage>
</organism>
<feature type="region of interest" description="Disordered" evidence="5">
    <location>
        <begin position="372"/>
        <end position="409"/>
    </location>
</feature>
<accession>A0A6A5ZGZ0</accession>
<evidence type="ECO:0000256" key="1">
    <source>
        <dbReference type="ARBA" id="ARBA00022630"/>
    </source>
</evidence>
<evidence type="ECO:0000256" key="5">
    <source>
        <dbReference type="SAM" id="MobiDB-lite"/>
    </source>
</evidence>
<dbReference type="PRINTS" id="PR00420">
    <property type="entry name" value="RNGMNOXGNASE"/>
</dbReference>